<comment type="catalytic activity">
    <reaction evidence="14 15">
        <text>ATP + H2O = ADP + phosphate + H(+)</text>
        <dbReference type="Rhea" id="RHEA:13065"/>
        <dbReference type="ChEBI" id="CHEBI:15377"/>
        <dbReference type="ChEBI" id="CHEBI:15378"/>
        <dbReference type="ChEBI" id="CHEBI:30616"/>
        <dbReference type="ChEBI" id="CHEBI:43474"/>
        <dbReference type="ChEBI" id="CHEBI:456216"/>
        <dbReference type="EC" id="5.6.2.4"/>
    </reaction>
</comment>
<keyword evidence="8" id="KW-0238">DNA-binding</keyword>
<dbReference type="InterPro" id="IPR045562">
    <property type="entry name" value="RecG_dom3_C"/>
</dbReference>
<reference evidence="18 19" key="2">
    <citation type="submission" date="2018-09" db="EMBL/GenBank/DDBJ databases">
        <title>Genome of Sphaerochaeta halotolerans strain 4-11.</title>
        <authorList>
            <person name="Nazina T.N."/>
            <person name="Sokolova D.S."/>
        </authorList>
    </citation>
    <scope>NUCLEOTIDE SEQUENCE [LARGE SCALE GENOMIC DNA]</scope>
    <source>
        <strain evidence="18 19">4-11</strain>
    </source>
</reference>
<reference evidence="19" key="1">
    <citation type="submission" date="2018-08" db="EMBL/GenBank/DDBJ databases">
        <authorList>
            <person name="Grouzdev D.S."/>
            <person name="Krutkina M.S."/>
        </authorList>
    </citation>
    <scope>NUCLEOTIDE SEQUENCE [LARGE SCALE GENOMIC DNA]</scope>
    <source>
        <strain evidence="19">4-11</strain>
    </source>
</reference>
<dbReference type="Pfam" id="PF17191">
    <property type="entry name" value="RecG_wedge"/>
    <property type="match status" value="1"/>
</dbReference>
<dbReference type="AlphaFoldDB" id="A0A372MEN0"/>
<keyword evidence="19" id="KW-1185">Reference proteome</keyword>
<evidence type="ECO:0000256" key="1">
    <source>
        <dbReference type="ARBA" id="ARBA00007504"/>
    </source>
</evidence>
<sequence length="695" mass="78128">MEFLRNLQRPITTLSGVGPAAKTSYAEMGITTFSDLLLLSPRTWEDRSRVHPLGSTQDNQMANTLVEVLSHSYFGMRTGKKRTLKIMVRDVSGQGDGRLSLLCFGRNFLEKTIQIGRIYYLYGTVSRHHGELQCSQFELYPATEDGDFPRQFGKILPIYPLRGSLSQRLIRKNIQEILKSVNHFHDELPESLQEKYQLLSTDEAIRSYHFPPTIELLNQARKTLAFTELFYLQLIVRRHKGLQQRLASQGPSIPTKLELHFMEQLPFSLTKDQMTSLKEIREDLDGELPMNRLLQGDVGSGKTLVAWISALHVLSHGAQVAFMAPTELLARQHAESAASLLGDLGIRLAFLTGSVKNKERRLLLKAIAEGQVDIIIGTHALFSAEVSFKNLAYVIIDEQHRFGVEQRLALTQKGTVPDVLLMTATPIPRTLSLTVFGNLNVSTLRTMPPGRKPVITHLVNEQSRRRMYQAVGVEFKRGHQAYFVYPRIDDSGQSDLRDVISMYDFLKQEYPDVPSELIHSKLDEEEKVTILKNYQAGKIGYLVSTSVVEVGIDIPNATCMIIEHAERFGLSALHQLRGRVGRSELQSYCFLVFSNELTDEAKQRLKVMKESNDGFYIAEQDLLIRGPGELTGTKQSGYLKLAYASLTDDLPLIEIAREEADLILTTDPGLLAPPLASIREVLRHAPPFTAEGSEA</sequence>
<dbReference type="SMART" id="SM00487">
    <property type="entry name" value="DEXDc"/>
    <property type="match status" value="1"/>
</dbReference>
<protein>
    <recommendedName>
        <fullName evidence="2 15">ATP-dependent DNA helicase RecG</fullName>
        <ecNumber evidence="13 15">5.6.2.4</ecNumber>
    </recommendedName>
</protein>
<evidence type="ECO:0000256" key="11">
    <source>
        <dbReference type="ARBA" id="ARBA00023235"/>
    </source>
</evidence>
<dbReference type="Pfam" id="PF19833">
    <property type="entry name" value="RecG_dom3_C"/>
    <property type="match status" value="1"/>
</dbReference>
<evidence type="ECO:0000256" key="8">
    <source>
        <dbReference type="ARBA" id="ARBA00023125"/>
    </source>
</evidence>
<evidence type="ECO:0000256" key="12">
    <source>
        <dbReference type="ARBA" id="ARBA00034617"/>
    </source>
</evidence>
<evidence type="ECO:0000259" key="17">
    <source>
        <dbReference type="PROSITE" id="PS51194"/>
    </source>
</evidence>
<keyword evidence="3 15" id="KW-0547">Nucleotide-binding</keyword>
<accession>A0A372MEN0</accession>
<dbReference type="SUPFAM" id="SSF50249">
    <property type="entry name" value="Nucleic acid-binding proteins"/>
    <property type="match status" value="1"/>
</dbReference>
<comment type="function">
    <text evidence="15">Plays a critical role in recombination and DNA repair. Helps process Holliday junction intermediates to mature products by catalyzing branch migration. Has replication fork regression activity, unwinds stalled or blocked replication forks to make a HJ that can be resolved. Has a DNA unwinding activity characteristic of a DNA helicase with 3'-5' polarity.</text>
</comment>
<dbReference type="PANTHER" id="PTHR47964">
    <property type="entry name" value="ATP-DEPENDENT DNA HELICASE HOMOLOG RECG, CHLOROPLASTIC"/>
    <property type="match status" value="1"/>
</dbReference>
<dbReference type="InterPro" id="IPR033454">
    <property type="entry name" value="RecG_wedge"/>
</dbReference>
<organism evidence="18 19">
    <name type="scientific">Sphaerochaeta halotolerans</name>
    <dbReference type="NCBI Taxonomy" id="2293840"/>
    <lineage>
        <taxon>Bacteria</taxon>
        <taxon>Pseudomonadati</taxon>
        <taxon>Spirochaetota</taxon>
        <taxon>Spirochaetia</taxon>
        <taxon>Spirochaetales</taxon>
        <taxon>Sphaerochaetaceae</taxon>
        <taxon>Sphaerochaeta</taxon>
    </lineage>
</organism>
<keyword evidence="5 15" id="KW-0378">Hydrolase</keyword>
<evidence type="ECO:0000256" key="13">
    <source>
        <dbReference type="ARBA" id="ARBA00034808"/>
    </source>
</evidence>
<evidence type="ECO:0000256" key="9">
    <source>
        <dbReference type="ARBA" id="ARBA00023172"/>
    </source>
</evidence>
<comment type="similarity">
    <text evidence="1 15">Belongs to the helicase family. RecG subfamily.</text>
</comment>
<evidence type="ECO:0000256" key="10">
    <source>
        <dbReference type="ARBA" id="ARBA00023204"/>
    </source>
</evidence>
<evidence type="ECO:0000256" key="7">
    <source>
        <dbReference type="ARBA" id="ARBA00022840"/>
    </source>
</evidence>
<dbReference type="GO" id="GO:0006281">
    <property type="term" value="P:DNA repair"/>
    <property type="evidence" value="ECO:0007669"/>
    <property type="project" value="UniProtKB-UniRule"/>
</dbReference>
<dbReference type="CDD" id="cd17992">
    <property type="entry name" value="DEXHc_RecG"/>
    <property type="match status" value="1"/>
</dbReference>
<dbReference type="InterPro" id="IPR001650">
    <property type="entry name" value="Helicase_C-like"/>
</dbReference>
<dbReference type="RefSeq" id="WP_117330985.1">
    <property type="nucleotide sequence ID" value="NZ_QUWK01000011.1"/>
</dbReference>
<keyword evidence="11" id="KW-0413">Isomerase</keyword>
<evidence type="ECO:0000259" key="16">
    <source>
        <dbReference type="PROSITE" id="PS51192"/>
    </source>
</evidence>
<evidence type="ECO:0000256" key="2">
    <source>
        <dbReference type="ARBA" id="ARBA00017846"/>
    </source>
</evidence>
<dbReference type="NCBIfam" id="NF008165">
    <property type="entry name" value="PRK10917.1-3"/>
    <property type="match status" value="1"/>
</dbReference>
<dbReference type="NCBIfam" id="NF008168">
    <property type="entry name" value="PRK10917.2-2"/>
    <property type="match status" value="1"/>
</dbReference>
<dbReference type="EC" id="5.6.2.4" evidence="13 15"/>
<evidence type="ECO:0000313" key="18">
    <source>
        <dbReference type="EMBL" id="RFU94231.1"/>
    </source>
</evidence>
<dbReference type="Proteomes" id="UP000264002">
    <property type="component" value="Unassembled WGS sequence"/>
</dbReference>
<dbReference type="InterPro" id="IPR012340">
    <property type="entry name" value="NA-bd_OB-fold"/>
</dbReference>
<evidence type="ECO:0000256" key="6">
    <source>
        <dbReference type="ARBA" id="ARBA00022806"/>
    </source>
</evidence>
<dbReference type="SUPFAM" id="SSF52540">
    <property type="entry name" value="P-loop containing nucleoside triphosphate hydrolases"/>
    <property type="match status" value="2"/>
</dbReference>
<keyword evidence="9 15" id="KW-0233">DNA recombination</keyword>
<dbReference type="NCBIfam" id="TIGR00643">
    <property type="entry name" value="recG"/>
    <property type="match status" value="1"/>
</dbReference>
<dbReference type="InterPro" id="IPR004609">
    <property type="entry name" value="ATP-dep_DNA_helicase_RecG"/>
</dbReference>
<evidence type="ECO:0000256" key="15">
    <source>
        <dbReference type="RuleBase" id="RU363016"/>
    </source>
</evidence>
<dbReference type="GO" id="GO:0005524">
    <property type="term" value="F:ATP binding"/>
    <property type="evidence" value="ECO:0007669"/>
    <property type="project" value="UniProtKB-KW"/>
</dbReference>
<comment type="caution">
    <text evidence="18">The sequence shown here is derived from an EMBL/GenBank/DDBJ whole genome shotgun (WGS) entry which is preliminary data.</text>
</comment>
<dbReference type="GO" id="GO:0043138">
    <property type="term" value="F:3'-5' DNA helicase activity"/>
    <property type="evidence" value="ECO:0007669"/>
    <property type="project" value="UniProtKB-EC"/>
</dbReference>
<gene>
    <name evidence="18" type="primary">recG</name>
    <name evidence="18" type="ORF">DYP60_10610</name>
</gene>
<dbReference type="CDD" id="cd04488">
    <property type="entry name" value="RecG_wedge_OBF"/>
    <property type="match status" value="1"/>
</dbReference>
<dbReference type="GO" id="GO:0016887">
    <property type="term" value="F:ATP hydrolysis activity"/>
    <property type="evidence" value="ECO:0007669"/>
    <property type="project" value="RHEA"/>
</dbReference>
<evidence type="ECO:0000256" key="14">
    <source>
        <dbReference type="ARBA" id="ARBA00048988"/>
    </source>
</evidence>
<keyword evidence="4 15" id="KW-0227">DNA damage</keyword>
<evidence type="ECO:0000256" key="5">
    <source>
        <dbReference type="ARBA" id="ARBA00022801"/>
    </source>
</evidence>
<keyword evidence="10 15" id="KW-0234">DNA repair</keyword>
<dbReference type="InterPro" id="IPR047112">
    <property type="entry name" value="RecG/Mfd"/>
</dbReference>
<dbReference type="PANTHER" id="PTHR47964:SF1">
    <property type="entry name" value="ATP-DEPENDENT DNA HELICASE HOMOLOG RECG, CHLOROPLASTIC"/>
    <property type="match status" value="1"/>
</dbReference>
<dbReference type="PROSITE" id="PS51194">
    <property type="entry name" value="HELICASE_CTER"/>
    <property type="match status" value="1"/>
</dbReference>
<dbReference type="SMART" id="SM00490">
    <property type="entry name" value="HELICc"/>
    <property type="match status" value="1"/>
</dbReference>
<dbReference type="Pfam" id="PF00270">
    <property type="entry name" value="DEAD"/>
    <property type="match status" value="1"/>
</dbReference>
<dbReference type="InterPro" id="IPR011545">
    <property type="entry name" value="DEAD/DEAH_box_helicase_dom"/>
</dbReference>
<dbReference type="PROSITE" id="PS51192">
    <property type="entry name" value="HELICASE_ATP_BIND_1"/>
    <property type="match status" value="1"/>
</dbReference>
<evidence type="ECO:0000313" key="19">
    <source>
        <dbReference type="Proteomes" id="UP000264002"/>
    </source>
</evidence>
<evidence type="ECO:0000256" key="3">
    <source>
        <dbReference type="ARBA" id="ARBA00022741"/>
    </source>
</evidence>
<keyword evidence="6 15" id="KW-0347">Helicase</keyword>
<keyword evidence="7 15" id="KW-0067">ATP-binding</keyword>
<feature type="domain" description="Helicase C-terminal" evidence="17">
    <location>
        <begin position="453"/>
        <end position="623"/>
    </location>
</feature>
<dbReference type="GO" id="GO:0003677">
    <property type="term" value="F:DNA binding"/>
    <property type="evidence" value="ECO:0007669"/>
    <property type="project" value="UniProtKB-KW"/>
</dbReference>
<dbReference type="Gene3D" id="3.40.50.300">
    <property type="entry name" value="P-loop containing nucleotide triphosphate hydrolases"/>
    <property type="match status" value="2"/>
</dbReference>
<dbReference type="InterPro" id="IPR027417">
    <property type="entry name" value="P-loop_NTPase"/>
</dbReference>
<proteinExistence type="inferred from homology"/>
<dbReference type="Pfam" id="PF00271">
    <property type="entry name" value="Helicase_C"/>
    <property type="match status" value="1"/>
</dbReference>
<dbReference type="OrthoDB" id="9804325at2"/>
<name>A0A372MEN0_9SPIR</name>
<comment type="catalytic activity">
    <reaction evidence="12 15">
        <text>Couples ATP hydrolysis with the unwinding of duplex DNA by translocating in the 3'-5' direction.</text>
        <dbReference type="EC" id="5.6.2.4"/>
    </reaction>
</comment>
<dbReference type="GO" id="GO:0006310">
    <property type="term" value="P:DNA recombination"/>
    <property type="evidence" value="ECO:0007669"/>
    <property type="project" value="UniProtKB-UniRule"/>
</dbReference>
<feature type="domain" description="Helicase ATP-binding" evidence="16">
    <location>
        <begin position="283"/>
        <end position="444"/>
    </location>
</feature>
<dbReference type="EMBL" id="QUWK01000011">
    <property type="protein sequence ID" value="RFU94231.1"/>
    <property type="molecule type" value="Genomic_DNA"/>
</dbReference>
<dbReference type="InterPro" id="IPR014001">
    <property type="entry name" value="Helicase_ATP-bd"/>
</dbReference>
<evidence type="ECO:0000256" key="4">
    <source>
        <dbReference type="ARBA" id="ARBA00022763"/>
    </source>
</evidence>